<reference evidence="11" key="9">
    <citation type="submission" date="2018-07" db="EMBL/GenBank/DDBJ databases">
        <authorList>
            <consortium name="GenomeTrakr network: Whole genome sequencing for foodborne pathogen traceback"/>
        </authorList>
    </citation>
    <scope>NUCLEOTIDE SEQUENCE</scope>
    <source>
        <strain evidence="11">ADRDL-14-19262</strain>
    </source>
</reference>
<evidence type="ECO:0000313" key="28">
    <source>
        <dbReference type="EMBL" id="HAE6333620.1"/>
    </source>
</evidence>
<dbReference type="EMBL" id="AAKWTQ010000010">
    <property type="protein sequence ID" value="ECW5425470.1"/>
    <property type="molecule type" value="Genomic_DNA"/>
</dbReference>
<dbReference type="EMBL" id="DAANFB010000018">
    <property type="protein sequence ID" value="HAC9590437.1"/>
    <property type="molecule type" value="Genomic_DNA"/>
</dbReference>
<evidence type="ECO:0000313" key="22">
    <source>
        <dbReference type="EMBL" id="HAC9737306.1"/>
    </source>
</evidence>
<feature type="domain" description="TraG P-loop" evidence="1">
    <location>
        <begin position="675"/>
        <end position="883"/>
    </location>
</feature>
<dbReference type="EMBL" id="AAHUQY010000028">
    <property type="protein sequence ID" value="ECA5343235.1"/>
    <property type="molecule type" value="Genomic_DNA"/>
</dbReference>
<dbReference type="Gene3D" id="1.10.8.730">
    <property type="match status" value="1"/>
</dbReference>
<geneLocation type="plasmid" evidence="30">
    <name>pGDP37-4</name>
</geneLocation>
<protein>
    <submittedName>
        <fullName evidence="4">Conjugal transfer protein</fullName>
    </submittedName>
    <submittedName>
        <fullName evidence="3 7">Plasmid conjugative transfer pilus assembly protein TraC</fullName>
    </submittedName>
    <submittedName>
        <fullName evidence="2 30">TrhC</fullName>
    </submittedName>
    <submittedName>
        <fullName evidence="6 28">TraC</fullName>
    </submittedName>
</protein>
<evidence type="ECO:0000313" key="7">
    <source>
        <dbReference type="EMBL" id="AXJ99148.1"/>
    </source>
</evidence>
<dbReference type="EMBL" id="DAANNU010000058">
    <property type="protein sequence ID" value="HAD0665224.1"/>
    <property type="molecule type" value="Genomic_DNA"/>
</dbReference>
<geneLocation type="plasmid" evidence="31">
    <name>pJXP9</name>
</geneLocation>
<dbReference type="EMBL" id="DAAGMG010000015">
    <property type="protein sequence ID" value="HAB3656204.1"/>
    <property type="molecule type" value="Genomic_DNA"/>
</dbReference>
<dbReference type="EMBL" id="DAAUBD010000088">
    <property type="protein sequence ID" value="HAF0962506.1"/>
    <property type="molecule type" value="Genomic_DNA"/>
</dbReference>
<evidence type="ECO:0000313" key="3">
    <source>
        <dbReference type="EMBL" id="ALI93083.1"/>
    </source>
</evidence>
<dbReference type="EMBL" id="KX721511">
    <property type="protein sequence ID" value="ARJ58555.1"/>
    <property type="molecule type" value="Genomic_DNA"/>
</dbReference>
<evidence type="ECO:0000313" key="25">
    <source>
        <dbReference type="EMBL" id="HAE2238057.1"/>
    </source>
</evidence>
<reference evidence="6" key="3">
    <citation type="submission" date="2016-08" db="EMBL/GenBank/DDBJ databases">
        <title>Salmonella enterica subsp. enterica serovar Typhimurium strain SC523 plasmid pSC523, complete sequence.</title>
        <authorList>
            <person name="Shi H.P."/>
            <person name="Liu B.H."/>
            <person name="Xiang R."/>
            <person name="Lei C.W."/>
            <person name="Wang Y.X."/>
            <person name="Zou W.C."/>
            <person name="Wang H.N."/>
        </authorList>
    </citation>
    <scope>NUCLEOTIDE SEQUENCE</scope>
    <source>
        <strain evidence="6">SC523</strain>
        <plasmid evidence="6">pSC523</plasmid>
    </source>
</reference>
<dbReference type="EMBL" id="KX856065">
    <property type="protein sequence ID" value="APU90414.1"/>
    <property type="molecule type" value="Genomic_DNA"/>
</dbReference>
<dbReference type="EMBL" id="DAAGLI010000024">
    <property type="protein sequence ID" value="HAB3532498.1"/>
    <property type="molecule type" value="Genomic_DNA"/>
</dbReference>
<evidence type="ECO:0000313" key="18">
    <source>
        <dbReference type="EMBL" id="HAC6270867.1"/>
    </source>
</evidence>
<reference evidence="8" key="7">
    <citation type="submission" date="2018-06" db="EMBL/GenBank/DDBJ databases">
        <authorList>
            <person name="Ashton P.M."/>
            <person name="Dallman T."/>
            <person name="Nair S."/>
            <person name="De Pinna E."/>
            <person name="Peters T."/>
            <person name="Grant K."/>
        </authorList>
    </citation>
    <scope>NUCLEOTIDE SEQUENCE</scope>
    <source>
        <strain evidence="13">116039</strain>
        <strain evidence="12">149207</strain>
        <strain evidence="10">265852</strain>
        <strain evidence="8">461175</strain>
        <strain evidence="9">582921</strain>
    </source>
</reference>
<evidence type="ECO:0000313" key="2">
    <source>
        <dbReference type="EMBL" id="AKG90281.1"/>
    </source>
</evidence>
<evidence type="ECO:0000313" key="14">
    <source>
        <dbReference type="EMBL" id="HAB3532498.1"/>
    </source>
</evidence>
<dbReference type="EMBL" id="DAAMEC010000017">
    <property type="protein sequence ID" value="HAC6270867.1"/>
    <property type="molecule type" value="Genomic_DNA"/>
</dbReference>
<evidence type="ECO:0000313" key="19">
    <source>
        <dbReference type="EMBL" id="HAC9263195.1"/>
    </source>
</evidence>
<dbReference type="EMBL" id="DAASGN010000082">
    <property type="protein sequence ID" value="HAE5431139.1"/>
    <property type="molecule type" value="Genomic_DNA"/>
</dbReference>
<evidence type="ECO:0000313" key="9">
    <source>
        <dbReference type="EMBL" id="ECA5343235.1"/>
    </source>
</evidence>
<dbReference type="EMBL" id="AALLDS010000027">
    <property type="protein sequence ID" value="EDA7614732.1"/>
    <property type="molecule type" value="Genomic_DNA"/>
</dbReference>
<reference evidence="28" key="8">
    <citation type="submission" date="2018-07" db="EMBL/GenBank/DDBJ databases">
        <authorList>
            <consortium name="NCBI Pathogen Detection Project"/>
        </authorList>
    </citation>
    <scope>NUCLEOTIDE SEQUENCE</scope>
    <source>
        <strain evidence="19">L02319-16</strain>
        <strain evidence="18">R27</strain>
        <strain evidence="17">R32</strain>
        <strain evidence="20">S01267-16</strain>
        <strain evidence="21">S02416-16</strain>
        <strain evidence="22">S05567-15</strain>
        <strain evidence="28">Salmonella enterica</strain>
        <strain evidence="23">SSI_AA379</strain>
        <strain evidence="24">SSI_AA721</strain>
    </source>
</reference>
<reference evidence="2" key="1">
    <citation type="submission" date="2014-09" db="EMBL/GenBank/DDBJ databases">
        <title>Complete sequence of a oqxAB-harboring IncHI2 plasmid from a Salmonella Typhimurium strain.</title>
        <authorList>
            <person name="Li L.Jr."/>
            <person name="Sun J."/>
            <person name="Deng H."/>
            <person name="Liu Y."/>
        </authorList>
    </citation>
    <scope>NUCLEOTIDE SEQUENCE</scope>
    <source>
        <strain evidence="2">GDS147</strain>
        <plasmid evidence="2">pHXY0908</plasmid>
    </source>
</reference>
<accession>A0A077W3K6</accession>
<evidence type="ECO:0000313" key="30">
    <source>
        <dbReference type="EMBL" id="QEQ66995.1"/>
    </source>
</evidence>
<dbReference type="EMBL" id="AAHFII010000097">
    <property type="protein sequence ID" value="EBV4697911.1"/>
    <property type="molecule type" value="Genomic_DNA"/>
</dbReference>
<dbReference type="EMBL" id="DAAGZT010000015">
    <property type="protein sequence ID" value="HAB5226507.1"/>
    <property type="molecule type" value="Genomic_DNA"/>
</dbReference>
<dbReference type="EMBL" id="MG372114">
    <property type="protein sequence ID" value="AXJ99148.1"/>
    <property type="molecule type" value="Genomic_DNA"/>
</dbReference>
<dbReference type="InterPro" id="IPR053155">
    <property type="entry name" value="F-pilin_assembly_TraC"/>
</dbReference>
<gene>
    <name evidence="2" type="primary">trhC</name>
    <name evidence="3" type="synonym">traC</name>
    <name evidence="12" type="ORF">A3U32_16655</name>
    <name evidence="13" type="ORF">A3V89_18385</name>
    <name evidence="11" type="ORF">ADQ28_13980</name>
    <name evidence="8" type="ORF">DO533_24565</name>
    <name evidence="10" type="ORF">E0935_16330</name>
    <name evidence="9" type="ORF">ELS01_22925</name>
    <name evidence="18" type="ORF">G0A70_15580</name>
    <name evidence="17" type="ORF">G0A76_16280</name>
    <name evidence="19" type="ORF">G0J81_22275</name>
    <name evidence="20" type="ORF">G0K25_20850</name>
    <name evidence="21" type="ORF">G0K37_15985</name>
    <name evidence="22" type="ORF">G0K72_21495</name>
    <name evidence="23" type="ORF">G0N98_24565</name>
    <name evidence="25" type="ORF">G3231_005030</name>
    <name evidence="27" type="ORF">G4J41_005000</name>
    <name evidence="28" type="ORF">G4J45_004804</name>
    <name evidence="26" type="ORF">G4K03_004570</name>
    <name evidence="29" type="ORF">G9C24_004659</name>
    <name evidence="16" type="ORF">GB120_20185</name>
    <name evidence="15" type="ORF">GBS58_19315</name>
    <name evidence="14" type="ORF">GJE27_22210</name>
    <name evidence="24" type="ORF">GTH68_18020</name>
</gene>
<evidence type="ECO:0000313" key="13">
    <source>
        <dbReference type="EMBL" id="EDA7614732.1"/>
    </source>
</evidence>
<evidence type="ECO:0000313" key="6">
    <source>
        <dbReference type="EMBL" id="ARJ58555.1"/>
    </source>
</evidence>
<dbReference type="EMBL" id="DAAMDA010000029">
    <property type="protein sequence ID" value="HAC6159857.1"/>
    <property type="molecule type" value="Genomic_DNA"/>
</dbReference>
<organism evidence="28">
    <name type="scientific">Salmonella typhimurium</name>
    <dbReference type="NCBI Taxonomy" id="90371"/>
    <lineage>
        <taxon>Bacteria</taxon>
        <taxon>Pseudomonadati</taxon>
        <taxon>Pseudomonadota</taxon>
        <taxon>Gammaproteobacteria</taxon>
        <taxon>Enterobacterales</taxon>
        <taxon>Enterobacteriaceae</taxon>
        <taxon>Salmonella</taxon>
    </lineage>
</organism>
<reference evidence="7" key="5">
    <citation type="submission" date="2017-10" db="EMBL/GenBank/DDBJ databases">
        <title>Salmonella enterica Serovar Typhimurium strain JZ26 plasmid pJZ26, complete sequence.</title>
        <authorList>
            <person name="Li Y."/>
        </authorList>
    </citation>
    <scope>NUCLEOTIDE SEQUENCE</scope>
    <source>
        <strain evidence="7">JZ26</strain>
        <plasmid evidence="7">pJZ26</plasmid>
    </source>
</reference>
<evidence type="ECO:0000313" key="5">
    <source>
        <dbReference type="EMBL" id="APZ80284.1"/>
    </source>
</evidence>
<evidence type="ECO:0000313" key="21">
    <source>
        <dbReference type="EMBL" id="HAC9590437.1"/>
    </source>
</evidence>
<evidence type="ECO:0000313" key="8">
    <source>
        <dbReference type="EMBL" id="EBV4697911.1"/>
    </source>
</evidence>
<geneLocation type="plasmid" evidence="4">
    <name>pASSD2-MCR1</name>
</geneLocation>
<dbReference type="EMBL" id="MK673548">
    <property type="protein sequence ID" value="QEQ66995.1"/>
    <property type="molecule type" value="Genomic_DNA"/>
</dbReference>
<dbReference type="PATRIC" id="fig|90371.1193.peg.4209"/>
<dbReference type="EMBL" id="DAANCL010000029">
    <property type="protein sequence ID" value="HAC9263195.1"/>
    <property type="molecule type" value="Genomic_DNA"/>
</dbReference>
<dbReference type="EMBL" id="DAASMH010000053">
    <property type="protein sequence ID" value="HAE6120819.1"/>
    <property type="molecule type" value="Genomic_DNA"/>
</dbReference>
<keyword evidence="2" id="KW-0614">Plasmid</keyword>
<evidence type="ECO:0000313" key="16">
    <source>
        <dbReference type="EMBL" id="HAB5226507.1"/>
    </source>
</evidence>
<reference evidence="30" key="10">
    <citation type="submission" date="2019-03" db="EMBL/GenBank/DDBJ databases">
        <title>Emergency of fosA3-Carrying Epidemic Plasmids among Salmonella spp. of Food Animal Origin.</title>
        <authorList>
            <person name="Fang L.-X."/>
            <person name="Deng G.-H."/>
            <person name="Liao X.-P."/>
        </authorList>
    </citation>
    <scope>NUCLEOTIDE SEQUENCE</scope>
    <source>
        <strain evidence="30">GDP37-4</strain>
        <strain evidence="31">JXP9</strain>
        <plasmid evidence="30">pGDP37-4</plasmid>
        <plasmid evidence="31">pJXP9</plasmid>
    </source>
</reference>
<geneLocation type="plasmid" evidence="7">
    <name>pJZ26</name>
</geneLocation>
<evidence type="ECO:0000313" key="11">
    <source>
        <dbReference type="EMBL" id="ECW5425470.1"/>
    </source>
</evidence>
<dbReference type="RefSeq" id="WP_000387412.1">
    <property type="nucleotide sequence ID" value="NC_024983.1"/>
</dbReference>
<evidence type="ECO:0000259" key="1">
    <source>
        <dbReference type="Pfam" id="PF19044"/>
    </source>
</evidence>
<evidence type="ECO:0000313" key="17">
    <source>
        <dbReference type="EMBL" id="HAC6159857.1"/>
    </source>
</evidence>
<evidence type="ECO:0000313" key="29">
    <source>
        <dbReference type="EMBL" id="HAF0962506.1"/>
    </source>
</evidence>
<proteinExistence type="predicted"/>
<evidence type="ECO:0000313" key="10">
    <source>
        <dbReference type="EMBL" id="ECF1544796.1"/>
    </source>
</evidence>
<dbReference type="EMBL" id="DAANGD010000022">
    <property type="protein sequence ID" value="HAC9737306.1"/>
    <property type="molecule type" value="Genomic_DNA"/>
</dbReference>
<evidence type="ECO:0000313" key="23">
    <source>
        <dbReference type="EMBL" id="HAD0665224.1"/>
    </source>
</evidence>
<dbReference type="InterPro" id="IPR043964">
    <property type="entry name" value="P-loop_TraG"/>
</dbReference>
<evidence type="ECO:0000313" key="20">
    <source>
        <dbReference type="EMBL" id="HAC9528692.1"/>
    </source>
</evidence>
<dbReference type="EMBL" id="DAASOD010000074">
    <property type="protein sequence ID" value="HAE6333620.1"/>
    <property type="molecule type" value="Genomic_DNA"/>
</dbReference>
<dbReference type="EMBL" id="AALLBL010000041">
    <property type="protein sequence ID" value="EDA7344251.1"/>
    <property type="molecule type" value="Genomic_DNA"/>
</dbReference>
<evidence type="ECO:0000313" key="24">
    <source>
        <dbReference type="EMBL" id="HAD1716715.1"/>
    </source>
</evidence>
<dbReference type="PANTHER" id="PTHR38467">
    <property type="match status" value="1"/>
</dbReference>
<reference evidence="28" key="6">
    <citation type="journal article" date="2018" name="Genome Biol.">
        <title>SKESA: strategic k-mer extension for scrupulous assemblies.</title>
        <authorList>
            <person name="Souvorov A."/>
            <person name="Agarwala R."/>
            <person name="Lipman D.J."/>
        </authorList>
    </citation>
    <scope>NUCLEOTIDE SEQUENCE</scope>
    <source>
        <strain evidence="19">L02319-16</strain>
        <strain evidence="18">R27</strain>
        <strain evidence="17">R32</strain>
        <strain evidence="20">S01267-16</strain>
        <strain evidence="21">S02416-16</strain>
        <strain evidence="22">S05567-15</strain>
        <strain evidence="28">Salmonella enterica</strain>
        <strain evidence="23">SSI_AA379</strain>
        <strain evidence="24">SSI_AA721</strain>
    </source>
</reference>
<dbReference type="InterPro" id="IPR025955">
    <property type="entry name" value="TraC/Conjuga_ATPase"/>
</dbReference>
<dbReference type="SUPFAM" id="SSF52540">
    <property type="entry name" value="P-loop containing nucleoside triphosphate hydrolases"/>
    <property type="match status" value="1"/>
</dbReference>
<geneLocation type="plasmid" evidence="5">
    <name>pHSHLJ1-MCR1</name>
</geneLocation>
<dbReference type="Pfam" id="PF11130">
    <property type="entry name" value="TraC_F_IV"/>
    <property type="match status" value="1"/>
</dbReference>
<dbReference type="AlphaFoldDB" id="A0A077W3K6"/>
<dbReference type="EMBL" id="KM877269">
    <property type="protein sequence ID" value="AKG90281.1"/>
    <property type="molecule type" value="Genomic_DNA"/>
</dbReference>
<name>A0A077W3K6_SALTM</name>
<reference evidence="4" key="4">
    <citation type="submission" date="2016-09" db="EMBL/GenBank/DDBJ databases">
        <title>Prevalence and molecular characterization of mcr-1-positive Salmonella strains recovered from animals, food samples and clinical specimens in China.</title>
        <authorList>
            <person name="Cui M."/>
            <person name="Zhang J."/>
            <person name="Zhang C."/>
            <person name="Gu Z."/>
            <person name="Li R."/>
            <person name="Chan E.Wai.-chi."/>
            <person name="Wu C."/>
            <person name="Yan M."/>
            <person name="Xu X."/>
            <person name="Chen S."/>
            <person name="Wu C."/>
        </authorList>
    </citation>
    <scope>NUCLEOTIDE SEQUENCE</scope>
    <source>
        <plasmid evidence="4">pASSD2-MCR1</plasmid>
        <plasmid evidence="5">pHSHLJ1-MCR1</plasmid>
    </source>
</reference>
<dbReference type="EMBL" id="DAARFR010000058">
    <property type="protein sequence ID" value="HAE2238057.1"/>
    <property type="molecule type" value="Genomic_DNA"/>
</dbReference>
<geneLocation type="plasmid" evidence="3">
    <name>pHK0653</name>
</geneLocation>
<evidence type="ECO:0000313" key="26">
    <source>
        <dbReference type="EMBL" id="HAE5431139.1"/>
    </source>
</evidence>
<sequence length="893" mass="101513">MEAINNYNSGLNRHQLGGFIPVYDQLAGTHYFLIDGNRLGFMFICNPSPGVFDNQQDVLAEMFKMDFPTDTVCQISLTALPDLTLQLSAWSAVRGGRMTGNDKLKADLLNGYQLDYYDRSMHKPLKPDHDNLMLRDFQVWISLSIPLQSALPTELEHSRIDSLYSELVSKLITIGLHPFKVDAENWLYCIDKVVNPGKNSRWAEGFIDVNTMKRLNEQVNVPGRKYTVTENHFSSVTQSDDESEHRYFKQLSVVKFPEYVNFGCMYELVVNWMHGRKTIFSPFMITQTVQFADPLKLSKENVRYKAITNKQASIPSVVTFCPRLRDMDNDYMAVTRELEDGAKLLRGYLTFTVMGSNANSVQTAANDLKSFYLESRVKVADDSFIVFPSFMSCLPMCNDPKTIFDLDRSEVVSNTGAAHMTPIFGPWKGNTDRPVLSLVSREGQLMGLDIFKTSASYNMVIGATSGAGKSFWTAYLINNYLGAGPRSNNLVHYRSTFKHFLENEYPDDDPDGAQVFVVDVGRSYQGIAEQYTNSQFIDFGKTPDFTLNPFAFLTDITVNDDVFNEAPEFTGESTSNDAEKDKVAQTIMVLNQLKIMASEKGLIDDYQQSVMLQLIAEEYQESRKSGRTGSITGFALRCKKHEDKRIKDIGEQLGAWCEGGIYGHRFTDTLPPINFDSRFIVLELEELKGTPHLQTVVLMSIIQAAQHAMFIKKDGRRRLFILDEAWEYIRPDNSSGAGNQSNQFFSSFLEAAWRRFRKTNCAGICITQSFEDYFTSSVGRALTANSPWKIIMKQEKESIEAMKANKYFSTSDAEYERMKNIRTVKKVFSEMLVRFENFQEICRLYVDRKMELCFTTDSADRSKLWEIQSRENCSYGEAIEILYAQEVAAGLAA</sequence>
<evidence type="ECO:0000313" key="15">
    <source>
        <dbReference type="EMBL" id="HAB3656204.1"/>
    </source>
</evidence>
<dbReference type="InterPro" id="IPR027417">
    <property type="entry name" value="P-loop_NTPase"/>
</dbReference>
<evidence type="ECO:0000313" key="27">
    <source>
        <dbReference type="EMBL" id="HAE6120819.1"/>
    </source>
</evidence>
<dbReference type="EMBL" id="AAIKGB010000016">
    <property type="protein sequence ID" value="ECF1544796.1"/>
    <property type="molecule type" value="Genomic_DNA"/>
</dbReference>
<dbReference type="PANTHER" id="PTHR38467:SF1">
    <property type="entry name" value="CONJUGATIVE TRANSFER: ASSEMBLY"/>
    <property type="match status" value="1"/>
</dbReference>
<dbReference type="EMBL" id="DAANEO010000026">
    <property type="protein sequence ID" value="HAC9528692.1"/>
    <property type="molecule type" value="Genomic_DNA"/>
</dbReference>
<evidence type="ECO:0000313" key="12">
    <source>
        <dbReference type="EMBL" id="EDA7344251.1"/>
    </source>
</evidence>
<dbReference type="Pfam" id="PF19044">
    <property type="entry name" value="P-loop_TraG"/>
    <property type="match status" value="1"/>
</dbReference>
<evidence type="ECO:0000313" key="4">
    <source>
        <dbReference type="EMBL" id="APU90414.1"/>
    </source>
</evidence>
<geneLocation type="plasmid" evidence="2">
    <name>pHXY0908</name>
</geneLocation>
<dbReference type="Gene3D" id="3.40.50.300">
    <property type="entry name" value="P-loop containing nucleotide triphosphate hydrolases"/>
    <property type="match status" value="1"/>
</dbReference>
<dbReference type="GeneID" id="91975086"/>
<dbReference type="EMBL" id="KX856066">
    <property type="protein sequence ID" value="APZ80284.1"/>
    <property type="molecule type" value="Genomic_DNA"/>
</dbReference>
<dbReference type="Proteomes" id="UP000839595">
    <property type="component" value="Unassembled WGS sequence"/>
</dbReference>
<dbReference type="EMBL" id="MK673549">
    <property type="protein sequence ID" value="QEQ67220.1"/>
    <property type="molecule type" value="Genomic_DNA"/>
</dbReference>
<reference evidence="3" key="2">
    <citation type="submission" date="2015-07" db="EMBL/GenBank/DDBJ databases">
        <title>Inchi2 plasmids mediate dissemination of oqxab in Salmonella typhimurium.</title>
        <authorList>
            <person name="Wong M.H."/>
            <person name="Chen S."/>
        </authorList>
    </citation>
    <scope>NUCLEOTIDE SEQUENCE</scope>
    <source>
        <strain evidence="3">ST06-53</strain>
        <plasmid evidence="3">pHK0653</plasmid>
    </source>
</reference>
<evidence type="ECO:0000313" key="31">
    <source>
        <dbReference type="EMBL" id="QEQ67220.1"/>
    </source>
</evidence>
<geneLocation type="plasmid" evidence="6">
    <name>pSC523</name>
</geneLocation>
<dbReference type="EMBL" id="DAANWH010000012">
    <property type="protein sequence ID" value="HAD1716715.1"/>
    <property type="molecule type" value="Genomic_DNA"/>
</dbReference>
<dbReference type="EMBL" id="KT334335">
    <property type="protein sequence ID" value="ALI93083.1"/>
    <property type="molecule type" value="Genomic_DNA"/>
</dbReference>
<accession>A0A2J0R9B2</accession>